<evidence type="ECO:0000256" key="4">
    <source>
        <dbReference type="ARBA" id="ARBA00022989"/>
    </source>
</evidence>
<dbReference type="PANTHER" id="PTHR24248:SF0">
    <property type="entry name" value="ALPHA-2DA ADRENERGIC RECEPTOR-RELATED"/>
    <property type="match status" value="1"/>
</dbReference>
<reference evidence="14" key="1">
    <citation type="submission" date="2025-08" db="UniProtKB">
        <authorList>
            <consortium name="RefSeq"/>
        </authorList>
    </citation>
    <scope>IDENTIFICATION</scope>
    <source>
        <tissue evidence="14">Blood</tissue>
    </source>
</reference>
<dbReference type="Pfam" id="PF00001">
    <property type="entry name" value="7tm_1"/>
    <property type="match status" value="1"/>
</dbReference>
<comment type="subcellular location">
    <subcellularLocation>
        <location evidence="1">Cell membrane</location>
        <topology evidence="1">Multi-pass membrane protein</topology>
    </subcellularLocation>
</comment>
<dbReference type="Gene3D" id="1.20.1070.10">
    <property type="entry name" value="Rhodopsin 7-helix transmembrane proteins"/>
    <property type="match status" value="1"/>
</dbReference>
<organism evidence="13 14">
    <name type="scientific">Eublepharis macularius</name>
    <name type="common">Leopard gecko</name>
    <name type="synonym">Cyrtodactylus macularius</name>
    <dbReference type="NCBI Taxonomy" id="481883"/>
    <lineage>
        <taxon>Eukaryota</taxon>
        <taxon>Metazoa</taxon>
        <taxon>Chordata</taxon>
        <taxon>Craniata</taxon>
        <taxon>Vertebrata</taxon>
        <taxon>Euteleostomi</taxon>
        <taxon>Lepidosauria</taxon>
        <taxon>Squamata</taxon>
        <taxon>Bifurcata</taxon>
        <taxon>Gekkota</taxon>
        <taxon>Eublepharidae</taxon>
        <taxon>Eublepharinae</taxon>
        <taxon>Eublepharis</taxon>
    </lineage>
</organism>
<dbReference type="PROSITE" id="PS00237">
    <property type="entry name" value="G_PROTEIN_RECEP_F1_1"/>
    <property type="match status" value="1"/>
</dbReference>
<feature type="transmembrane region" description="Helical" evidence="11">
    <location>
        <begin position="135"/>
        <end position="153"/>
    </location>
</feature>
<evidence type="ECO:0000259" key="12">
    <source>
        <dbReference type="PROSITE" id="PS50262"/>
    </source>
</evidence>
<dbReference type="PANTHER" id="PTHR24248">
    <property type="entry name" value="ADRENERGIC RECEPTOR-RELATED G-PROTEIN COUPLED RECEPTOR"/>
    <property type="match status" value="1"/>
</dbReference>
<evidence type="ECO:0000256" key="2">
    <source>
        <dbReference type="ARBA" id="ARBA00022475"/>
    </source>
</evidence>
<evidence type="ECO:0000256" key="6">
    <source>
        <dbReference type="ARBA" id="ARBA00023136"/>
    </source>
</evidence>
<feature type="transmembrane region" description="Helical" evidence="11">
    <location>
        <begin position="350"/>
        <end position="371"/>
    </location>
</feature>
<name>A0AA97J769_EUBMA</name>
<dbReference type="Proteomes" id="UP001190640">
    <property type="component" value="Chromosome 4"/>
</dbReference>
<dbReference type="RefSeq" id="XP_054832347.1">
    <property type="nucleotide sequence ID" value="XM_054976372.1"/>
</dbReference>
<evidence type="ECO:0000256" key="11">
    <source>
        <dbReference type="SAM" id="Phobius"/>
    </source>
</evidence>
<feature type="transmembrane region" description="Helical" evidence="11">
    <location>
        <begin position="57"/>
        <end position="84"/>
    </location>
</feature>
<keyword evidence="13" id="KW-1185">Reference proteome</keyword>
<dbReference type="SUPFAM" id="SSF81321">
    <property type="entry name" value="Family A G protein-coupled receptor-like"/>
    <property type="match status" value="1"/>
</dbReference>
<sequence>MLSVPHSPGLMTVSLEVDWPFGAPPWPGLGVNGMEPLCNASSNWSCMVPPSLPYSPLATALILLAVLTMALVTLMGNVLVVLAVYTSRALRAPQNLFLVSLAAADILVATLIIPFSLANEVMGYWCFGPLWCSLYLSLDVLFCTASIMHLCAISLDRCWAVTRAARYNLKRSPLRVKCMIGAVWAISAFVSLPPLFKSTSQDWECQLHDDTWYVLVSCTASFYAPCLIMVAVYCRIYHVAKHRNSIVLAARRASHPTLITAIKCDGLQVNSQPPGDVQGTGLEQGQVSLPLPGLPRPSRQWRAEEVGNSSARSQKTQRLSWSIPSSRQQRRSRDLSISTNRLVQVRERRFTFVLAVIIGAFVLCWFPFFFMYSLESVFGEDCCISRTLFKFFFWIGYCNSSLNPIIYTVFNRDFRRAFQHLLSRACQLSCRK</sequence>
<dbReference type="InterPro" id="IPR017452">
    <property type="entry name" value="GPCR_Rhodpsn_7TM"/>
</dbReference>
<dbReference type="GeneID" id="129327617"/>
<proteinExistence type="inferred from homology"/>
<keyword evidence="7 9" id="KW-0675">Receptor</keyword>
<evidence type="ECO:0000256" key="7">
    <source>
        <dbReference type="ARBA" id="ARBA00023170"/>
    </source>
</evidence>
<feature type="transmembrane region" description="Helical" evidence="11">
    <location>
        <begin position="212"/>
        <end position="234"/>
    </location>
</feature>
<evidence type="ECO:0000256" key="5">
    <source>
        <dbReference type="ARBA" id="ARBA00023040"/>
    </source>
</evidence>
<keyword evidence="2" id="KW-1003">Cell membrane</keyword>
<gene>
    <name evidence="14" type="primary">LOC129327617</name>
</gene>
<feature type="transmembrane region" description="Helical" evidence="11">
    <location>
        <begin position="96"/>
        <end position="115"/>
    </location>
</feature>
<evidence type="ECO:0000256" key="9">
    <source>
        <dbReference type="RuleBase" id="RU000688"/>
    </source>
</evidence>
<evidence type="ECO:0000256" key="3">
    <source>
        <dbReference type="ARBA" id="ARBA00022692"/>
    </source>
</evidence>
<dbReference type="AlphaFoldDB" id="A0AA97J769"/>
<accession>A0AA97J769</accession>
<dbReference type="PROSITE" id="PS50262">
    <property type="entry name" value="G_PROTEIN_RECEP_F1_2"/>
    <property type="match status" value="1"/>
</dbReference>
<evidence type="ECO:0000256" key="1">
    <source>
        <dbReference type="ARBA" id="ARBA00004651"/>
    </source>
</evidence>
<dbReference type="GO" id="GO:0004938">
    <property type="term" value="F:alpha2-adrenergic receptor activity"/>
    <property type="evidence" value="ECO:0007669"/>
    <property type="project" value="TreeGrafter"/>
</dbReference>
<dbReference type="PRINTS" id="PR00237">
    <property type="entry name" value="GPCRRHODOPSN"/>
</dbReference>
<keyword evidence="3 9" id="KW-0812">Transmembrane</keyword>
<feature type="domain" description="G-protein coupled receptors family 1 profile" evidence="12">
    <location>
        <begin position="76"/>
        <end position="407"/>
    </location>
</feature>
<evidence type="ECO:0000313" key="13">
    <source>
        <dbReference type="Proteomes" id="UP001190640"/>
    </source>
</evidence>
<keyword evidence="8 9" id="KW-0807">Transducer</keyword>
<dbReference type="InterPro" id="IPR000276">
    <property type="entry name" value="GPCR_Rhodpsn"/>
</dbReference>
<dbReference type="SMART" id="SM01381">
    <property type="entry name" value="7TM_GPCR_Srsx"/>
    <property type="match status" value="1"/>
</dbReference>
<evidence type="ECO:0000256" key="10">
    <source>
        <dbReference type="SAM" id="MobiDB-lite"/>
    </source>
</evidence>
<evidence type="ECO:0000313" key="14">
    <source>
        <dbReference type="RefSeq" id="XP_054832347.1"/>
    </source>
</evidence>
<keyword evidence="5 9" id="KW-0297">G-protein coupled receptor</keyword>
<dbReference type="GO" id="GO:0051379">
    <property type="term" value="F:epinephrine binding"/>
    <property type="evidence" value="ECO:0007669"/>
    <property type="project" value="TreeGrafter"/>
</dbReference>
<dbReference type="InterPro" id="IPR002233">
    <property type="entry name" value="ADR_fam"/>
</dbReference>
<keyword evidence="6 11" id="KW-0472">Membrane</keyword>
<dbReference type="PRINTS" id="PR01103">
    <property type="entry name" value="ADRENERGICR"/>
</dbReference>
<keyword evidence="4 11" id="KW-1133">Transmembrane helix</keyword>
<dbReference type="KEGG" id="emc:129327617"/>
<comment type="similarity">
    <text evidence="9">Belongs to the G-protein coupled receptor 1 family.</text>
</comment>
<evidence type="ECO:0000256" key="8">
    <source>
        <dbReference type="ARBA" id="ARBA00023224"/>
    </source>
</evidence>
<feature type="region of interest" description="Disordered" evidence="10">
    <location>
        <begin position="305"/>
        <end position="327"/>
    </location>
</feature>
<feature type="compositionally biased region" description="Polar residues" evidence="10">
    <location>
        <begin position="307"/>
        <end position="319"/>
    </location>
</feature>
<feature type="transmembrane region" description="Helical" evidence="11">
    <location>
        <begin position="391"/>
        <end position="410"/>
    </location>
</feature>
<dbReference type="GO" id="GO:0005886">
    <property type="term" value="C:plasma membrane"/>
    <property type="evidence" value="ECO:0007669"/>
    <property type="project" value="UniProtKB-SubCell"/>
</dbReference>
<protein>
    <submittedName>
        <fullName evidence="14">Alpha-2Da adrenergic receptor-like</fullName>
    </submittedName>
</protein>
<feature type="transmembrane region" description="Helical" evidence="11">
    <location>
        <begin position="174"/>
        <end position="192"/>
    </location>
</feature>